<evidence type="ECO:0000313" key="3">
    <source>
        <dbReference type="EMBL" id="ODN71383.1"/>
    </source>
</evidence>
<evidence type="ECO:0000256" key="1">
    <source>
        <dbReference type="SAM" id="Phobius"/>
    </source>
</evidence>
<keyword evidence="1" id="KW-0812">Transmembrane</keyword>
<dbReference type="GO" id="GO:0016747">
    <property type="term" value="F:acyltransferase activity, transferring groups other than amino-acyl groups"/>
    <property type="evidence" value="ECO:0007669"/>
    <property type="project" value="InterPro"/>
</dbReference>
<keyword evidence="1" id="KW-1133">Transmembrane helix</keyword>
<feature type="transmembrane region" description="Helical" evidence="1">
    <location>
        <begin position="88"/>
        <end position="109"/>
    </location>
</feature>
<dbReference type="AlphaFoldDB" id="A0A1E3H4X9"/>
<dbReference type="RefSeq" id="WP_069306217.1">
    <property type="nucleotide sequence ID" value="NZ_MCRJ01000022.1"/>
</dbReference>
<feature type="transmembrane region" description="Helical" evidence="1">
    <location>
        <begin position="225"/>
        <end position="248"/>
    </location>
</feature>
<protein>
    <submittedName>
        <fullName evidence="3">Acyltransferase family protein</fullName>
    </submittedName>
</protein>
<feature type="transmembrane region" description="Helical" evidence="1">
    <location>
        <begin position="64"/>
        <end position="82"/>
    </location>
</feature>
<accession>A0A1E3H4X9</accession>
<dbReference type="Pfam" id="PF01757">
    <property type="entry name" value="Acyl_transf_3"/>
    <property type="match status" value="1"/>
</dbReference>
<dbReference type="InterPro" id="IPR002656">
    <property type="entry name" value="Acyl_transf_3_dom"/>
</dbReference>
<keyword evidence="1" id="KW-0472">Membrane</keyword>
<feature type="transmembrane region" description="Helical" evidence="1">
    <location>
        <begin position="155"/>
        <end position="172"/>
    </location>
</feature>
<feature type="transmembrane region" description="Helical" evidence="1">
    <location>
        <begin position="192"/>
        <end position="213"/>
    </location>
</feature>
<dbReference type="Proteomes" id="UP000094622">
    <property type="component" value="Unassembled WGS sequence"/>
</dbReference>
<comment type="caution">
    <text evidence="3">The sequence shown here is derived from an EMBL/GenBank/DDBJ whole genome shotgun (WGS) entry which is preliminary data.</text>
</comment>
<organism evidence="3 4">
    <name type="scientific">Methylobrevis pamukkalensis</name>
    <dbReference type="NCBI Taxonomy" id="1439726"/>
    <lineage>
        <taxon>Bacteria</taxon>
        <taxon>Pseudomonadati</taxon>
        <taxon>Pseudomonadota</taxon>
        <taxon>Alphaproteobacteria</taxon>
        <taxon>Hyphomicrobiales</taxon>
        <taxon>Pleomorphomonadaceae</taxon>
        <taxon>Methylobrevis</taxon>
    </lineage>
</organism>
<evidence type="ECO:0000259" key="2">
    <source>
        <dbReference type="Pfam" id="PF01757"/>
    </source>
</evidence>
<dbReference type="GO" id="GO:0000271">
    <property type="term" value="P:polysaccharide biosynthetic process"/>
    <property type="evidence" value="ECO:0007669"/>
    <property type="project" value="TreeGrafter"/>
</dbReference>
<keyword evidence="3" id="KW-0808">Transferase</keyword>
<name>A0A1E3H4X9_9HYPH</name>
<gene>
    <name evidence="3" type="ORF">A6302_01247</name>
</gene>
<feature type="domain" description="Acyltransferase 3" evidence="2">
    <location>
        <begin position="16"/>
        <end position="242"/>
    </location>
</feature>
<dbReference type="EMBL" id="MCRJ01000022">
    <property type="protein sequence ID" value="ODN71383.1"/>
    <property type="molecule type" value="Genomic_DNA"/>
</dbReference>
<evidence type="ECO:0000313" key="4">
    <source>
        <dbReference type="Proteomes" id="UP000094622"/>
    </source>
</evidence>
<dbReference type="PANTHER" id="PTHR23028:SF131">
    <property type="entry name" value="BLR2367 PROTEIN"/>
    <property type="match status" value="1"/>
</dbReference>
<feature type="transmembrane region" description="Helical" evidence="1">
    <location>
        <begin position="39"/>
        <end position="57"/>
    </location>
</feature>
<sequence>MNGALFEPSFFGHYSEPVGPFKIVASFLGLIDKANPPTWSIFVELIASALLPFFVLYARDLTRAAVLSAGLLVVSFAMPLLPETHLFLYRWPAFMVNFAVGILALHVALQLRPQLARLPASVSLVASVGLFFVLMNGRALMDAAGYTYSGHADPVTNLFEMAVSMALIVLLLEAAPKLATTRPLKILGDLSYGIYLIHFPMLFTVAAGLVLLFGADLLAAHSDLFALSLAIVTTLAVLVASALAWRFLEKPMIDAGRRLSNRIDGR</sequence>
<dbReference type="GO" id="GO:0016020">
    <property type="term" value="C:membrane"/>
    <property type="evidence" value="ECO:0007669"/>
    <property type="project" value="TreeGrafter"/>
</dbReference>
<dbReference type="InterPro" id="IPR050879">
    <property type="entry name" value="Acyltransferase_3"/>
</dbReference>
<keyword evidence="3" id="KW-0012">Acyltransferase</keyword>
<keyword evidence="4" id="KW-1185">Reference proteome</keyword>
<dbReference type="PANTHER" id="PTHR23028">
    <property type="entry name" value="ACETYLTRANSFERASE"/>
    <property type="match status" value="1"/>
</dbReference>
<proteinExistence type="predicted"/>
<reference evidence="3 4" key="1">
    <citation type="submission" date="2016-07" db="EMBL/GenBank/DDBJ databases">
        <title>Draft Genome Sequence of Methylobrevis pamukkalensis PK2.</title>
        <authorList>
            <person name="Vasilenko O.V."/>
            <person name="Doronina N.V."/>
            <person name="Shmareva M.N."/>
            <person name="Tarlachkov S.V."/>
            <person name="Mustakhimov I."/>
            <person name="Trotsenko Y.A."/>
        </authorList>
    </citation>
    <scope>NUCLEOTIDE SEQUENCE [LARGE SCALE GENOMIC DNA]</scope>
    <source>
        <strain evidence="3 4">PK2</strain>
    </source>
</reference>
<feature type="transmembrane region" description="Helical" evidence="1">
    <location>
        <begin position="116"/>
        <end position="135"/>
    </location>
</feature>